<evidence type="ECO:0000256" key="3">
    <source>
        <dbReference type="ARBA" id="ARBA00022989"/>
    </source>
</evidence>
<dbReference type="GO" id="GO:0009847">
    <property type="term" value="P:spore germination"/>
    <property type="evidence" value="ECO:0007669"/>
    <property type="project" value="InterPro"/>
</dbReference>
<dbReference type="Gene3D" id="1.20.1740.10">
    <property type="entry name" value="Amino acid/polyamine transporter I"/>
    <property type="match status" value="1"/>
</dbReference>
<evidence type="ECO:0000256" key="5">
    <source>
        <dbReference type="SAM" id="Phobius"/>
    </source>
</evidence>
<reference evidence="6 7" key="1">
    <citation type="submission" date="2019-03" db="EMBL/GenBank/DDBJ databases">
        <title>Genomic Encyclopedia of Type Strains, Phase IV (KMG-IV): sequencing the most valuable type-strain genomes for metagenomic binning, comparative biology and taxonomic classification.</title>
        <authorList>
            <person name="Goeker M."/>
        </authorList>
    </citation>
    <scope>NUCLEOTIDE SEQUENCE [LARGE SCALE GENOMIC DNA]</scope>
    <source>
        <strain evidence="6 7">DSM 17974</strain>
    </source>
</reference>
<dbReference type="PIRSF" id="PIRSF006060">
    <property type="entry name" value="AA_transporter"/>
    <property type="match status" value="1"/>
</dbReference>
<evidence type="ECO:0000256" key="4">
    <source>
        <dbReference type="ARBA" id="ARBA00023136"/>
    </source>
</evidence>
<feature type="transmembrane region" description="Helical" evidence="5">
    <location>
        <begin position="20"/>
        <end position="39"/>
    </location>
</feature>
<feature type="transmembrane region" description="Helical" evidence="5">
    <location>
        <begin position="165"/>
        <end position="182"/>
    </location>
</feature>
<proteinExistence type="predicted"/>
<keyword evidence="7" id="KW-1185">Reference proteome</keyword>
<dbReference type="EMBL" id="SORF01000007">
    <property type="protein sequence ID" value="TDY46266.1"/>
    <property type="molecule type" value="Genomic_DNA"/>
</dbReference>
<dbReference type="InterPro" id="IPR050367">
    <property type="entry name" value="APC_superfamily"/>
</dbReference>
<evidence type="ECO:0000256" key="1">
    <source>
        <dbReference type="ARBA" id="ARBA00004141"/>
    </source>
</evidence>
<dbReference type="AlphaFoldDB" id="A0A4R8LLP1"/>
<protein>
    <submittedName>
        <fullName evidence="6">Amino acid transporter</fullName>
    </submittedName>
</protein>
<evidence type="ECO:0000256" key="2">
    <source>
        <dbReference type="ARBA" id="ARBA00022692"/>
    </source>
</evidence>
<accession>A0A4R8LLP1</accession>
<dbReference type="PANTHER" id="PTHR42770">
    <property type="entry name" value="AMINO ACID TRANSPORTER-RELATED"/>
    <property type="match status" value="1"/>
</dbReference>
<feature type="transmembrane region" description="Helical" evidence="5">
    <location>
        <begin position="319"/>
        <end position="337"/>
    </location>
</feature>
<evidence type="ECO:0000313" key="7">
    <source>
        <dbReference type="Proteomes" id="UP000294581"/>
    </source>
</evidence>
<evidence type="ECO:0000313" key="6">
    <source>
        <dbReference type="EMBL" id="TDY46266.1"/>
    </source>
</evidence>
<dbReference type="Pfam" id="PF03845">
    <property type="entry name" value="Spore_permease"/>
    <property type="match status" value="1"/>
</dbReference>
<feature type="transmembrane region" description="Helical" evidence="5">
    <location>
        <begin position="374"/>
        <end position="393"/>
    </location>
</feature>
<feature type="transmembrane region" description="Helical" evidence="5">
    <location>
        <begin position="125"/>
        <end position="145"/>
    </location>
</feature>
<comment type="subcellular location">
    <subcellularLocation>
        <location evidence="1">Membrane</location>
        <topology evidence="1">Multi-pass membrane protein</topology>
    </subcellularLocation>
</comment>
<dbReference type="Proteomes" id="UP000294581">
    <property type="component" value="Unassembled WGS sequence"/>
</dbReference>
<feature type="transmembrane region" description="Helical" evidence="5">
    <location>
        <begin position="245"/>
        <end position="274"/>
    </location>
</feature>
<dbReference type="InterPro" id="IPR004761">
    <property type="entry name" value="Spore_GerAB"/>
</dbReference>
<sequence length="401" mass="43137">MVPIAPMSMYVYIAQQSGGHSWLVILLGWFGACLTAYAYRRLARAFPGGSIYSYVGHALQSDIGWIAAWIILADYLFVPATLYANCSSLIGEYLPQVPNWTWYALLSVINLTLGMLPIRRQIRIYALVLVCELIALFTFVVAALHALPHASAPPSTPVPVGPNRLLSLVSVGVIGFLGFDGISTLDGEADRPTRSVGQATTWVAAGMGLVFLLQCALAGAIHPNYATLDPATGFFDLARSIGGPFSGWLLITVSLLGSGIVNASAGQVAASRVLGVLGQHTQPKLSASPLPLQKVTMPVISLLSFVVATFLPLQTLNAFVSFGAFTAFIMIHASLFYRFYLLGEKGTKRFLDGVIAILGLLVMIVALVCEESPWLVLKLGVLWLLLGVAIWAVRTWREAET</sequence>
<keyword evidence="2 5" id="KW-0812">Transmembrane</keyword>
<comment type="caution">
    <text evidence="6">The sequence shown here is derived from an EMBL/GenBank/DDBJ whole genome shotgun (WGS) entry which is preliminary data.</text>
</comment>
<keyword evidence="3 5" id="KW-1133">Transmembrane helix</keyword>
<dbReference type="GO" id="GO:0016020">
    <property type="term" value="C:membrane"/>
    <property type="evidence" value="ECO:0007669"/>
    <property type="project" value="UniProtKB-SubCell"/>
</dbReference>
<feature type="transmembrane region" description="Helical" evidence="5">
    <location>
        <begin position="349"/>
        <end position="368"/>
    </location>
</feature>
<feature type="transmembrane region" description="Helical" evidence="5">
    <location>
        <begin position="100"/>
        <end position="118"/>
    </location>
</feature>
<gene>
    <name evidence="6" type="ORF">C7445_10740</name>
</gene>
<name>A0A4R8LLP1_9BACL</name>
<dbReference type="PANTHER" id="PTHR42770:SF16">
    <property type="entry name" value="AMINO ACID PERMEASE"/>
    <property type="match status" value="1"/>
</dbReference>
<feature type="transmembrane region" description="Helical" evidence="5">
    <location>
        <begin position="202"/>
        <end position="225"/>
    </location>
</feature>
<organism evidence="6 7">
    <name type="scientific">Alicyclobacillus sacchari</name>
    <dbReference type="NCBI Taxonomy" id="392010"/>
    <lineage>
        <taxon>Bacteria</taxon>
        <taxon>Bacillati</taxon>
        <taxon>Bacillota</taxon>
        <taxon>Bacilli</taxon>
        <taxon>Bacillales</taxon>
        <taxon>Alicyclobacillaceae</taxon>
        <taxon>Alicyclobacillus</taxon>
    </lineage>
</organism>
<keyword evidence="4 5" id="KW-0472">Membrane</keyword>